<accession>A0A3B7MUR3</accession>
<keyword evidence="1" id="KW-0472">Membrane</keyword>
<dbReference type="Proteomes" id="UP000263900">
    <property type="component" value="Chromosome"/>
</dbReference>
<reference evidence="2 3" key="1">
    <citation type="submission" date="2018-09" db="EMBL/GenBank/DDBJ databases">
        <title>Genome sequencing of strain 6GH32-13.</title>
        <authorList>
            <person name="Weon H.-Y."/>
            <person name="Heo J."/>
            <person name="Kwon S.-W."/>
        </authorList>
    </citation>
    <scope>NUCLEOTIDE SEQUENCE [LARGE SCALE GENOMIC DNA]</scope>
    <source>
        <strain evidence="2 3">5GH32-13</strain>
    </source>
</reference>
<dbReference type="RefSeq" id="WP_119050088.1">
    <property type="nucleotide sequence ID" value="NZ_CP032157.1"/>
</dbReference>
<keyword evidence="3" id="KW-1185">Reference proteome</keyword>
<name>A0A3B7MUR3_9BACT</name>
<dbReference type="AlphaFoldDB" id="A0A3B7MUR3"/>
<dbReference type="KEGG" id="pseg:D3H65_09545"/>
<sequence>MQKLVQHIAVAYIAVLMLAKMLAMPVVYLAYVLNKEYIATSLCENKNKPAMHCNGKCHLSKQLAKASETGDAQNQKGATSMPPADYCEELKQYQISLQIPVSPSFVTYQAASFPAGYKGNVFHPPASLV</sequence>
<dbReference type="EMBL" id="CP032157">
    <property type="protein sequence ID" value="AXY74201.1"/>
    <property type="molecule type" value="Genomic_DNA"/>
</dbReference>
<gene>
    <name evidence="2" type="ORF">D3H65_09545</name>
</gene>
<feature type="transmembrane region" description="Helical" evidence="1">
    <location>
        <begin position="12"/>
        <end position="33"/>
    </location>
</feature>
<dbReference type="OrthoDB" id="980645at2"/>
<evidence type="ECO:0000313" key="3">
    <source>
        <dbReference type="Proteomes" id="UP000263900"/>
    </source>
</evidence>
<evidence type="ECO:0000313" key="2">
    <source>
        <dbReference type="EMBL" id="AXY74201.1"/>
    </source>
</evidence>
<protein>
    <submittedName>
        <fullName evidence="2">Uncharacterized protein</fullName>
    </submittedName>
</protein>
<keyword evidence="1" id="KW-1133">Transmembrane helix</keyword>
<keyword evidence="1" id="KW-0812">Transmembrane</keyword>
<evidence type="ECO:0000256" key="1">
    <source>
        <dbReference type="SAM" id="Phobius"/>
    </source>
</evidence>
<organism evidence="2 3">
    <name type="scientific">Paraflavitalea soli</name>
    <dbReference type="NCBI Taxonomy" id="2315862"/>
    <lineage>
        <taxon>Bacteria</taxon>
        <taxon>Pseudomonadati</taxon>
        <taxon>Bacteroidota</taxon>
        <taxon>Chitinophagia</taxon>
        <taxon>Chitinophagales</taxon>
        <taxon>Chitinophagaceae</taxon>
        <taxon>Paraflavitalea</taxon>
    </lineage>
</organism>
<proteinExistence type="predicted"/>